<dbReference type="EC" id="4.3.1.19" evidence="7"/>
<evidence type="ECO:0000256" key="12">
    <source>
        <dbReference type="ARBA" id="ARBA00031427"/>
    </source>
</evidence>
<dbReference type="Gene3D" id="3.40.50.1100">
    <property type="match status" value="2"/>
</dbReference>
<comment type="caution">
    <text evidence="14">The sequence shown here is derived from an EMBL/GenBank/DDBJ whole genome shotgun (WGS) entry which is preliminary data.</text>
</comment>
<evidence type="ECO:0000256" key="10">
    <source>
        <dbReference type="ARBA" id="ARBA00023239"/>
    </source>
</evidence>
<comment type="function">
    <text evidence="11">Catalyzes the anaerobic formation of alpha-ketobutyrate and ammonia from threonine in a two-step reaction. The first step involved a dehydration of threonine and a production of enamine intermediates (aminocrotonate), which tautomerizes to its imine form (iminobutyrate). Both intermediates are unstable and short-lived. The second step is the nonenzymatic hydrolysis of the enamine/imine intermediates to form 2-ketobutyrate and free ammonia. In the low water environment of the cell, the second step is accelerated by RidA.</text>
</comment>
<keyword evidence="10" id="KW-0456">Lyase</keyword>
<dbReference type="FunFam" id="3.40.50.1100:FF:000007">
    <property type="entry name" value="L-threonine dehydratase catabolic TdcB"/>
    <property type="match status" value="1"/>
</dbReference>
<reference evidence="14 15" key="1">
    <citation type="submission" date="2019-07" db="EMBL/GenBank/DDBJ databases">
        <title>Draft genome for Streptomyces benahoarensis MZ03-48.</title>
        <authorList>
            <person name="Gonzalez-Pimentel J.L."/>
        </authorList>
    </citation>
    <scope>NUCLEOTIDE SEQUENCE [LARGE SCALE GENOMIC DNA]</scope>
    <source>
        <strain evidence="14 15">MZ03-48</strain>
    </source>
</reference>
<protein>
    <recommendedName>
        <fullName evidence="7">threonine ammonia-lyase</fullName>
        <ecNumber evidence="7">4.3.1.19</ecNumber>
    </recommendedName>
    <alternativeName>
        <fullName evidence="12">Threonine deaminase</fullName>
    </alternativeName>
</protein>
<evidence type="ECO:0000256" key="1">
    <source>
        <dbReference type="ARBA" id="ARBA00001274"/>
    </source>
</evidence>
<dbReference type="GO" id="GO:0000287">
    <property type="term" value="F:magnesium ion binding"/>
    <property type="evidence" value="ECO:0007669"/>
    <property type="project" value="TreeGrafter"/>
</dbReference>
<evidence type="ECO:0000313" key="15">
    <source>
        <dbReference type="Proteomes" id="UP000320888"/>
    </source>
</evidence>
<dbReference type="Pfam" id="PF00291">
    <property type="entry name" value="PALP"/>
    <property type="match status" value="1"/>
</dbReference>
<name>A0A553YW79_9ACTN</name>
<evidence type="ECO:0000256" key="4">
    <source>
        <dbReference type="ARBA" id="ARBA00001936"/>
    </source>
</evidence>
<dbReference type="PANTHER" id="PTHR43050">
    <property type="entry name" value="SERINE / THREONINE RACEMASE FAMILY MEMBER"/>
    <property type="match status" value="1"/>
</dbReference>
<feature type="domain" description="Tryptophan synthase beta chain-like PALP" evidence="13">
    <location>
        <begin position="38"/>
        <end position="322"/>
    </location>
</feature>
<keyword evidence="8" id="KW-0460">Magnesium</keyword>
<comment type="similarity">
    <text evidence="6">Belongs to the serine/threonine dehydratase family.</text>
</comment>
<dbReference type="PANTHER" id="PTHR43050:SF1">
    <property type="entry name" value="SERINE RACEMASE"/>
    <property type="match status" value="1"/>
</dbReference>
<evidence type="ECO:0000256" key="8">
    <source>
        <dbReference type="ARBA" id="ARBA00022842"/>
    </source>
</evidence>
<dbReference type="GO" id="GO:0003941">
    <property type="term" value="F:L-serine ammonia-lyase activity"/>
    <property type="evidence" value="ECO:0007669"/>
    <property type="project" value="TreeGrafter"/>
</dbReference>
<dbReference type="Proteomes" id="UP000320888">
    <property type="component" value="Unassembled WGS sequence"/>
</dbReference>
<evidence type="ECO:0000256" key="6">
    <source>
        <dbReference type="ARBA" id="ARBA00010869"/>
    </source>
</evidence>
<dbReference type="RefSeq" id="WP_143943834.1">
    <property type="nucleotide sequence ID" value="NZ_VKLS01000396.1"/>
</dbReference>
<evidence type="ECO:0000256" key="9">
    <source>
        <dbReference type="ARBA" id="ARBA00022898"/>
    </source>
</evidence>
<evidence type="ECO:0000256" key="5">
    <source>
        <dbReference type="ARBA" id="ARBA00001946"/>
    </source>
</evidence>
<dbReference type="InterPro" id="IPR000634">
    <property type="entry name" value="Ser/Thr_deHydtase_PyrdxlP-BS"/>
</dbReference>
<comment type="cofactor">
    <cofactor evidence="5">
        <name>Mg(2+)</name>
        <dbReference type="ChEBI" id="CHEBI:18420"/>
    </cofactor>
</comment>
<gene>
    <name evidence="14" type="ORF">FNZ23_23545</name>
</gene>
<evidence type="ECO:0000259" key="13">
    <source>
        <dbReference type="Pfam" id="PF00291"/>
    </source>
</evidence>
<dbReference type="GO" id="GO:0030378">
    <property type="term" value="F:serine racemase activity"/>
    <property type="evidence" value="ECO:0007669"/>
    <property type="project" value="TreeGrafter"/>
</dbReference>
<dbReference type="OrthoDB" id="9811476at2"/>
<evidence type="ECO:0000256" key="2">
    <source>
        <dbReference type="ARBA" id="ARBA00001913"/>
    </source>
</evidence>
<keyword evidence="9" id="KW-0663">Pyridoxal phosphate</keyword>
<dbReference type="InterPro" id="IPR001926">
    <property type="entry name" value="TrpB-like_PALP"/>
</dbReference>
<evidence type="ECO:0000313" key="14">
    <source>
        <dbReference type="EMBL" id="TSB33467.1"/>
    </source>
</evidence>
<dbReference type="GO" id="GO:0018114">
    <property type="term" value="F:threonine racemase activity"/>
    <property type="evidence" value="ECO:0007669"/>
    <property type="project" value="TreeGrafter"/>
</dbReference>
<comment type="cofactor">
    <cofactor evidence="2">
        <name>Ca(2+)</name>
        <dbReference type="ChEBI" id="CHEBI:29108"/>
    </cofactor>
</comment>
<evidence type="ECO:0000256" key="11">
    <source>
        <dbReference type="ARBA" id="ARBA00025527"/>
    </source>
</evidence>
<organism evidence="14 15">
    <name type="scientific">Streptomyces benahoarensis</name>
    <dbReference type="NCBI Taxonomy" id="2595054"/>
    <lineage>
        <taxon>Bacteria</taxon>
        <taxon>Bacillati</taxon>
        <taxon>Actinomycetota</taxon>
        <taxon>Actinomycetes</taxon>
        <taxon>Kitasatosporales</taxon>
        <taxon>Streptomycetaceae</taxon>
        <taxon>Streptomyces</taxon>
    </lineage>
</organism>
<comment type="catalytic activity">
    <reaction evidence="1">
        <text>L-threonine = 2-oxobutanoate + NH4(+)</text>
        <dbReference type="Rhea" id="RHEA:22108"/>
        <dbReference type="ChEBI" id="CHEBI:16763"/>
        <dbReference type="ChEBI" id="CHEBI:28938"/>
        <dbReference type="ChEBI" id="CHEBI:57926"/>
        <dbReference type="EC" id="4.3.1.19"/>
    </reaction>
</comment>
<dbReference type="SUPFAM" id="SSF53686">
    <property type="entry name" value="Tryptophan synthase beta subunit-like PLP-dependent enzymes"/>
    <property type="match status" value="1"/>
</dbReference>
<evidence type="ECO:0000256" key="3">
    <source>
        <dbReference type="ARBA" id="ARBA00001933"/>
    </source>
</evidence>
<comment type="cofactor">
    <cofactor evidence="3">
        <name>pyridoxal 5'-phosphate</name>
        <dbReference type="ChEBI" id="CHEBI:597326"/>
    </cofactor>
</comment>
<keyword evidence="15" id="KW-1185">Reference proteome</keyword>
<dbReference type="GO" id="GO:0004794">
    <property type="term" value="F:threonine deaminase activity"/>
    <property type="evidence" value="ECO:0007669"/>
    <property type="project" value="UniProtKB-EC"/>
</dbReference>
<sequence>MSARISGPSGPTPPAGPAAAVTLDSVRDAAARLAGVAHRTPVLRSRTLDALVGAEVHLKCESFQRVGAFKFRGAYNAVARLTPEQRRRGVAAYSSGNHAQAVALAARELGTTAVILMPEDAPRSKREATAGYGAEIVTYDRYTGDRTALGRALAEERGLALIPPYDHPDVIAGQGTTALELIEETGPLGALLTPVGGGGLMAGCATAATALVPGIRMIGVEPETGDDTARSLAAGERVAVPVPRTIADGQAIEMPGELTFAINRRLLDSVVLVTDDEIRAAMRFAFERLKIVTEPSGACALAALLSGRIAALPPRVGVVVSGGNIALDRFLEVMGAAPDAL</sequence>
<comment type="cofactor">
    <cofactor evidence="4">
        <name>Mn(2+)</name>
        <dbReference type="ChEBI" id="CHEBI:29035"/>
    </cofactor>
</comment>
<dbReference type="InterPro" id="IPR036052">
    <property type="entry name" value="TrpB-like_PALP_sf"/>
</dbReference>
<proteinExistence type="inferred from homology"/>
<dbReference type="GO" id="GO:0030170">
    <property type="term" value="F:pyridoxal phosphate binding"/>
    <property type="evidence" value="ECO:0007669"/>
    <property type="project" value="InterPro"/>
</dbReference>
<evidence type="ECO:0000256" key="7">
    <source>
        <dbReference type="ARBA" id="ARBA00012096"/>
    </source>
</evidence>
<dbReference type="GO" id="GO:0070179">
    <property type="term" value="P:D-serine biosynthetic process"/>
    <property type="evidence" value="ECO:0007669"/>
    <property type="project" value="TreeGrafter"/>
</dbReference>
<dbReference type="FunFam" id="3.40.50.1100:FF:000005">
    <property type="entry name" value="Threonine dehydratase catabolic"/>
    <property type="match status" value="1"/>
</dbReference>
<dbReference type="EMBL" id="VKLS01000396">
    <property type="protein sequence ID" value="TSB33467.1"/>
    <property type="molecule type" value="Genomic_DNA"/>
</dbReference>
<dbReference type="CDD" id="cd01562">
    <property type="entry name" value="Thr-dehyd"/>
    <property type="match status" value="1"/>
</dbReference>
<dbReference type="PROSITE" id="PS00165">
    <property type="entry name" value="DEHYDRATASE_SER_THR"/>
    <property type="match status" value="1"/>
</dbReference>
<accession>A0A553YW79</accession>
<dbReference type="GO" id="GO:0005524">
    <property type="term" value="F:ATP binding"/>
    <property type="evidence" value="ECO:0007669"/>
    <property type="project" value="TreeGrafter"/>
</dbReference>
<dbReference type="AlphaFoldDB" id="A0A553YW79"/>